<organism evidence="2 3">
    <name type="scientific">Heterorhabditis bacteriophora</name>
    <name type="common">Entomopathogenic nematode worm</name>
    <dbReference type="NCBI Taxonomy" id="37862"/>
    <lineage>
        <taxon>Eukaryota</taxon>
        <taxon>Metazoa</taxon>
        <taxon>Ecdysozoa</taxon>
        <taxon>Nematoda</taxon>
        <taxon>Chromadorea</taxon>
        <taxon>Rhabditida</taxon>
        <taxon>Rhabditina</taxon>
        <taxon>Rhabditomorpha</taxon>
        <taxon>Strongyloidea</taxon>
        <taxon>Heterorhabditidae</taxon>
        <taxon>Heterorhabditis</taxon>
    </lineage>
</organism>
<keyword evidence="1" id="KW-0472">Membrane</keyword>
<evidence type="ECO:0000313" key="3">
    <source>
        <dbReference type="WBParaSite" id="Hba_00965"/>
    </source>
</evidence>
<evidence type="ECO:0000313" key="2">
    <source>
        <dbReference type="Proteomes" id="UP000095283"/>
    </source>
</evidence>
<protein>
    <submittedName>
        <fullName evidence="3">TLC domain-containing protein</fullName>
    </submittedName>
</protein>
<sequence length="64" mass="8067">MIYILLSIETIYIIHHQRISKYYMVFTMMHYLFVLVFIWILRYINQLLIYSIIKRIFTNNFNKD</sequence>
<accession>A0A1I7W8J5</accession>
<dbReference type="WBParaSite" id="Hba_00965">
    <property type="protein sequence ID" value="Hba_00965"/>
    <property type="gene ID" value="Hba_00965"/>
</dbReference>
<reference evidence="3" key="1">
    <citation type="submission" date="2016-11" db="UniProtKB">
        <authorList>
            <consortium name="WormBaseParasite"/>
        </authorList>
    </citation>
    <scope>IDENTIFICATION</scope>
</reference>
<keyword evidence="2" id="KW-1185">Reference proteome</keyword>
<feature type="transmembrane region" description="Helical" evidence="1">
    <location>
        <begin position="22"/>
        <end position="44"/>
    </location>
</feature>
<dbReference type="AlphaFoldDB" id="A0A1I7W8J5"/>
<keyword evidence="1" id="KW-0812">Transmembrane</keyword>
<dbReference type="Proteomes" id="UP000095283">
    <property type="component" value="Unplaced"/>
</dbReference>
<keyword evidence="1" id="KW-1133">Transmembrane helix</keyword>
<evidence type="ECO:0000256" key="1">
    <source>
        <dbReference type="SAM" id="Phobius"/>
    </source>
</evidence>
<proteinExistence type="predicted"/>
<name>A0A1I7W8J5_HETBA</name>